<dbReference type="AlphaFoldDB" id="A0A6I4V2S0"/>
<dbReference type="PROSITE" id="PS51257">
    <property type="entry name" value="PROKAR_LIPOPROTEIN"/>
    <property type="match status" value="1"/>
</dbReference>
<dbReference type="OrthoDB" id="7201546at2"/>
<gene>
    <name evidence="2" type="ORF">GRI43_09440</name>
</gene>
<name>A0A6I4V2S0_9SPHN</name>
<feature type="signal peptide" evidence="1">
    <location>
        <begin position="1"/>
        <end position="21"/>
    </location>
</feature>
<protein>
    <recommendedName>
        <fullName evidence="4">Lipoprotein</fullName>
    </recommendedName>
</protein>
<comment type="caution">
    <text evidence="2">The sequence shown here is derived from an EMBL/GenBank/DDBJ whole genome shotgun (WGS) entry which is preliminary data.</text>
</comment>
<keyword evidence="3" id="KW-1185">Reference proteome</keyword>
<evidence type="ECO:0000313" key="2">
    <source>
        <dbReference type="EMBL" id="MXP47601.1"/>
    </source>
</evidence>
<accession>A0A6I4V2S0</accession>
<dbReference type="EMBL" id="WTYP01000002">
    <property type="protein sequence ID" value="MXP47601.1"/>
    <property type="molecule type" value="Genomic_DNA"/>
</dbReference>
<evidence type="ECO:0000256" key="1">
    <source>
        <dbReference type="SAM" id="SignalP"/>
    </source>
</evidence>
<sequence length="262" mass="28057">MLRNLQILTVTAAAVTLSACAPSGPRPMARDHFQRAVAGAPGAAQPSRVVAAELAFARAAKENGQWTAFREFAAPDAVIHLPDGPAAAQAWLAGRADPEIAVRWNPRAVWMSCDGLLAVSQGRFRDAENKVGNFVTVWERQKDGEYRWTYDAGVLDDPQPPARAVLEPAGEDDIVVSAFDAVEGFVADCPKRGEAVPSAPDYAVALDVQSAATLAKDGTLRWRWEHEPGKSRRVIADYLSGGSWEVALTQELGGASPQQASE</sequence>
<feature type="chain" id="PRO_5026352983" description="Lipoprotein" evidence="1">
    <location>
        <begin position="22"/>
        <end position="262"/>
    </location>
</feature>
<dbReference type="InterPro" id="IPR032710">
    <property type="entry name" value="NTF2-like_dom_sf"/>
</dbReference>
<reference evidence="2 3" key="1">
    <citation type="submission" date="2019-12" db="EMBL/GenBank/DDBJ databases">
        <title>Genomic-based taxomic classification of the family Erythrobacteraceae.</title>
        <authorList>
            <person name="Xu L."/>
        </authorList>
    </citation>
    <scope>NUCLEOTIDE SEQUENCE [LARGE SCALE GENOMIC DNA]</scope>
    <source>
        <strain evidence="2 3">SW-109</strain>
    </source>
</reference>
<evidence type="ECO:0000313" key="3">
    <source>
        <dbReference type="Proteomes" id="UP000471435"/>
    </source>
</evidence>
<proteinExistence type="predicted"/>
<dbReference type="SUPFAM" id="SSF54427">
    <property type="entry name" value="NTF2-like"/>
    <property type="match status" value="1"/>
</dbReference>
<keyword evidence="1" id="KW-0732">Signal</keyword>
<organism evidence="2 3">
    <name type="scientific">Pontixanthobacter luteolus</name>
    <dbReference type="NCBI Taxonomy" id="295089"/>
    <lineage>
        <taxon>Bacteria</taxon>
        <taxon>Pseudomonadati</taxon>
        <taxon>Pseudomonadota</taxon>
        <taxon>Alphaproteobacteria</taxon>
        <taxon>Sphingomonadales</taxon>
        <taxon>Erythrobacteraceae</taxon>
        <taxon>Pontixanthobacter</taxon>
    </lineage>
</organism>
<dbReference type="Gene3D" id="3.10.450.50">
    <property type="match status" value="1"/>
</dbReference>
<evidence type="ECO:0008006" key="4">
    <source>
        <dbReference type="Google" id="ProtNLM"/>
    </source>
</evidence>
<dbReference type="Proteomes" id="UP000471435">
    <property type="component" value="Unassembled WGS sequence"/>
</dbReference>